<dbReference type="InterPro" id="IPR036770">
    <property type="entry name" value="Ankyrin_rpt-contain_sf"/>
</dbReference>
<feature type="repeat" description="ANK" evidence="4">
    <location>
        <begin position="129"/>
        <end position="161"/>
    </location>
</feature>
<feature type="repeat" description="ANK" evidence="4">
    <location>
        <begin position="160"/>
        <end position="182"/>
    </location>
</feature>
<dbReference type="Gene3D" id="1.25.40.20">
    <property type="entry name" value="Ankyrin repeat-containing domain"/>
    <property type="match status" value="1"/>
</dbReference>
<gene>
    <name evidence="6" type="ORF">AAFF_G00269120</name>
</gene>
<comment type="caution">
    <text evidence="6">The sequence shown here is derived from an EMBL/GenBank/DDBJ whole genome shotgun (WGS) entry which is preliminary data.</text>
</comment>
<evidence type="ECO:0008006" key="8">
    <source>
        <dbReference type="Google" id="ProtNLM"/>
    </source>
</evidence>
<organism evidence="6 7">
    <name type="scientific">Aldrovandia affinis</name>
    <dbReference type="NCBI Taxonomy" id="143900"/>
    <lineage>
        <taxon>Eukaryota</taxon>
        <taxon>Metazoa</taxon>
        <taxon>Chordata</taxon>
        <taxon>Craniata</taxon>
        <taxon>Vertebrata</taxon>
        <taxon>Euteleostomi</taxon>
        <taxon>Actinopterygii</taxon>
        <taxon>Neopterygii</taxon>
        <taxon>Teleostei</taxon>
        <taxon>Notacanthiformes</taxon>
        <taxon>Halosauridae</taxon>
        <taxon>Aldrovandia</taxon>
    </lineage>
</organism>
<dbReference type="AlphaFoldDB" id="A0AAD7STG8"/>
<proteinExistence type="inferred from homology"/>
<dbReference type="PROSITE" id="PS50297">
    <property type="entry name" value="ANK_REP_REGION"/>
    <property type="match status" value="2"/>
</dbReference>
<dbReference type="SMART" id="SM00248">
    <property type="entry name" value="ANK"/>
    <property type="match status" value="2"/>
</dbReference>
<protein>
    <recommendedName>
        <fullName evidence="8">Ankyrin repeat domain-containing protein SOWAHC-like</fullName>
    </recommendedName>
</protein>
<evidence type="ECO:0000256" key="3">
    <source>
        <dbReference type="ARBA" id="ARBA00038122"/>
    </source>
</evidence>
<evidence type="ECO:0000313" key="7">
    <source>
        <dbReference type="Proteomes" id="UP001221898"/>
    </source>
</evidence>
<accession>A0AAD7STG8</accession>
<dbReference type="InterPro" id="IPR002110">
    <property type="entry name" value="Ankyrin_rpt"/>
</dbReference>
<reference evidence="6" key="1">
    <citation type="journal article" date="2023" name="Science">
        <title>Genome structures resolve the early diversification of teleost fishes.</title>
        <authorList>
            <person name="Parey E."/>
            <person name="Louis A."/>
            <person name="Montfort J."/>
            <person name="Bouchez O."/>
            <person name="Roques C."/>
            <person name="Iampietro C."/>
            <person name="Lluch J."/>
            <person name="Castinel A."/>
            <person name="Donnadieu C."/>
            <person name="Desvignes T."/>
            <person name="Floi Bucao C."/>
            <person name="Jouanno E."/>
            <person name="Wen M."/>
            <person name="Mejri S."/>
            <person name="Dirks R."/>
            <person name="Jansen H."/>
            <person name="Henkel C."/>
            <person name="Chen W.J."/>
            <person name="Zahm M."/>
            <person name="Cabau C."/>
            <person name="Klopp C."/>
            <person name="Thompson A.W."/>
            <person name="Robinson-Rechavi M."/>
            <person name="Braasch I."/>
            <person name="Lecointre G."/>
            <person name="Bobe J."/>
            <person name="Postlethwait J.H."/>
            <person name="Berthelot C."/>
            <person name="Roest Crollius H."/>
            <person name="Guiguen Y."/>
        </authorList>
    </citation>
    <scope>NUCLEOTIDE SEQUENCE</scope>
    <source>
        <strain evidence="6">NC1722</strain>
    </source>
</reference>
<dbReference type="SUPFAM" id="SSF48403">
    <property type="entry name" value="Ankyrin repeat"/>
    <property type="match status" value="1"/>
</dbReference>
<dbReference type="PANTHER" id="PTHR14491">
    <property type="entry name" value="SOSONDOWAH, ISOFORM G"/>
    <property type="match status" value="1"/>
</dbReference>
<keyword evidence="7" id="KW-1185">Reference proteome</keyword>
<evidence type="ECO:0000313" key="6">
    <source>
        <dbReference type="EMBL" id="KAJ8407868.1"/>
    </source>
</evidence>
<comment type="similarity">
    <text evidence="3">Belongs to the SOWAH family.</text>
</comment>
<dbReference type="Proteomes" id="UP001221898">
    <property type="component" value="Unassembled WGS sequence"/>
</dbReference>
<sequence>MLIIGANCQGQRAAASQPGDLEDTGRPKGVASGDARSSQEDGGDSTCADLQSLKSDCISLASEAASSGKSDGEQECQEDDVRSVTTSSVMSLFQRLQLDPLEREWLRLAALGDTPALRRLLRQDPTLASKKTALHWAAKQGCLEMAEMMARAGVDVNVKSGYTALHLAALHGHPHIIQLLLNTYNAKANIRDYHGKMAAHYWSGSADVFSTPGSQSPLLSEHGGGFGRVEAAARVPVLTDRAVPAGGKRSRGGCAQRYAHLPSLLPSSLSLSLSRSRSQGHLNLQLTTAPEQPPTYRARASSPS</sequence>
<dbReference type="EMBL" id="JAINUG010000037">
    <property type="protein sequence ID" value="KAJ8407868.1"/>
    <property type="molecule type" value="Genomic_DNA"/>
</dbReference>
<evidence type="ECO:0000256" key="4">
    <source>
        <dbReference type="PROSITE-ProRule" id="PRU00023"/>
    </source>
</evidence>
<name>A0AAD7STG8_9TELE</name>
<keyword evidence="1" id="KW-0677">Repeat</keyword>
<feature type="region of interest" description="Disordered" evidence="5">
    <location>
        <begin position="284"/>
        <end position="304"/>
    </location>
</feature>
<keyword evidence="2 4" id="KW-0040">ANK repeat</keyword>
<dbReference type="Pfam" id="PF12796">
    <property type="entry name" value="Ank_2"/>
    <property type="match status" value="1"/>
</dbReference>
<feature type="region of interest" description="Disordered" evidence="5">
    <location>
        <begin position="1"/>
        <end position="48"/>
    </location>
</feature>
<evidence type="ECO:0000256" key="1">
    <source>
        <dbReference type="ARBA" id="ARBA00022737"/>
    </source>
</evidence>
<evidence type="ECO:0000256" key="2">
    <source>
        <dbReference type="ARBA" id="ARBA00023043"/>
    </source>
</evidence>
<dbReference type="PROSITE" id="PS50088">
    <property type="entry name" value="ANK_REPEAT"/>
    <property type="match status" value="2"/>
</dbReference>
<dbReference type="PANTHER" id="PTHR14491:SF9">
    <property type="entry name" value="ANKYRIN REPEAT DOMAIN-CONTAINING PROTEIN SOWAHB-LIKE"/>
    <property type="match status" value="1"/>
</dbReference>
<evidence type="ECO:0000256" key="5">
    <source>
        <dbReference type="SAM" id="MobiDB-lite"/>
    </source>
</evidence>